<sequence length="31" mass="3654">MLVFSSKTGFWLLYYRGPRASFSAGSRWLLR</sequence>
<dbReference type="EMBL" id="GBXM01102311">
    <property type="protein sequence ID" value="JAH06266.1"/>
    <property type="molecule type" value="Transcribed_RNA"/>
</dbReference>
<reference evidence="1" key="1">
    <citation type="submission" date="2014-11" db="EMBL/GenBank/DDBJ databases">
        <authorList>
            <person name="Amaro Gonzalez C."/>
        </authorList>
    </citation>
    <scope>NUCLEOTIDE SEQUENCE</scope>
</reference>
<protein>
    <submittedName>
        <fullName evidence="1">Uncharacterized protein</fullName>
    </submittedName>
</protein>
<evidence type="ECO:0000313" key="1">
    <source>
        <dbReference type="EMBL" id="JAH06266.1"/>
    </source>
</evidence>
<proteinExistence type="predicted"/>
<organism evidence="1">
    <name type="scientific">Anguilla anguilla</name>
    <name type="common">European freshwater eel</name>
    <name type="synonym">Muraena anguilla</name>
    <dbReference type="NCBI Taxonomy" id="7936"/>
    <lineage>
        <taxon>Eukaryota</taxon>
        <taxon>Metazoa</taxon>
        <taxon>Chordata</taxon>
        <taxon>Craniata</taxon>
        <taxon>Vertebrata</taxon>
        <taxon>Euteleostomi</taxon>
        <taxon>Actinopterygii</taxon>
        <taxon>Neopterygii</taxon>
        <taxon>Teleostei</taxon>
        <taxon>Anguilliformes</taxon>
        <taxon>Anguillidae</taxon>
        <taxon>Anguilla</taxon>
    </lineage>
</organism>
<reference evidence="1" key="2">
    <citation type="journal article" date="2015" name="Fish Shellfish Immunol.">
        <title>Early steps in the European eel (Anguilla anguilla)-Vibrio vulnificus interaction in the gills: Role of the RtxA13 toxin.</title>
        <authorList>
            <person name="Callol A."/>
            <person name="Pajuelo D."/>
            <person name="Ebbesson L."/>
            <person name="Teles M."/>
            <person name="MacKenzie S."/>
            <person name="Amaro C."/>
        </authorList>
    </citation>
    <scope>NUCLEOTIDE SEQUENCE</scope>
</reference>
<accession>A0A0E9PNS6</accession>
<dbReference type="AlphaFoldDB" id="A0A0E9PNS6"/>
<name>A0A0E9PNS6_ANGAN</name>